<evidence type="ECO:0000313" key="2">
    <source>
        <dbReference type="Proteomes" id="UP001501581"/>
    </source>
</evidence>
<evidence type="ECO:0008006" key="3">
    <source>
        <dbReference type="Google" id="ProtNLM"/>
    </source>
</evidence>
<evidence type="ECO:0000313" key="1">
    <source>
        <dbReference type="EMBL" id="GAA1099740.1"/>
    </source>
</evidence>
<dbReference type="RefSeq" id="WP_343993300.1">
    <property type="nucleotide sequence ID" value="NZ_BAAALG010000006.1"/>
</dbReference>
<keyword evidence="2" id="KW-1185">Reference proteome</keyword>
<accession>A0ABP4EA83</accession>
<organism evidence="1 2">
    <name type="scientific">Nocardioides dubius</name>
    <dbReference type="NCBI Taxonomy" id="317019"/>
    <lineage>
        <taxon>Bacteria</taxon>
        <taxon>Bacillati</taxon>
        <taxon>Actinomycetota</taxon>
        <taxon>Actinomycetes</taxon>
        <taxon>Propionibacteriales</taxon>
        <taxon>Nocardioidaceae</taxon>
        <taxon>Nocardioides</taxon>
    </lineage>
</organism>
<dbReference type="Proteomes" id="UP001501581">
    <property type="component" value="Unassembled WGS sequence"/>
</dbReference>
<comment type="caution">
    <text evidence="1">The sequence shown here is derived from an EMBL/GenBank/DDBJ whole genome shotgun (WGS) entry which is preliminary data.</text>
</comment>
<dbReference type="EMBL" id="BAAALG010000006">
    <property type="protein sequence ID" value="GAA1099740.1"/>
    <property type="molecule type" value="Genomic_DNA"/>
</dbReference>
<reference evidence="2" key="1">
    <citation type="journal article" date="2019" name="Int. J. Syst. Evol. Microbiol.">
        <title>The Global Catalogue of Microorganisms (GCM) 10K type strain sequencing project: providing services to taxonomists for standard genome sequencing and annotation.</title>
        <authorList>
            <consortium name="The Broad Institute Genomics Platform"/>
            <consortium name="The Broad Institute Genome Sequencing Center for Infectious Disease"/>
            <person name="Wu L."/>
            <person name="Ma J."/>
        </authorList>
    </citation>
    <scope>NUCLEOTIDE SEQUENCE [LARGE SCALE GENOMIC DNA]</scope>
    <source>
        <strain evidence="2">JCM 13008</strain>
    </source>
</reference>
<gene>
    <name evidence="1" type="ORF">GCM10009668_16880</name>
</gene>
<protein>
    <recommendedName>
        <fullName evidence="3">DUF222 domain-containing protein</fullName>
    </recommendedName>
</protein>
<sequence>MSVSLILDGDPDGCHAAAASLRALATELDDAGTVTASIRTRSEGDWNSRAGELLRNVCTRHLASGDRLRGASRELALQLSALASALAEARSELDRARKVARSGGYNVDTALPSFDQVLPEGRAETTLDHALAIAARAREVEAHAHAAFTEAVGPILEALTPPAVPAHSEPGTSQSILGRLRDLLPGEELRDLSPLVRLVDEARDLDLLDRLGGLDATDGLRAGGALAGVALCTRAKLPPSLLAACADGGGQLGGWAGDRLTGGSDEQ</sequence>
<name>A0ABP4EA83_9ACTN</name>
<proteinExistence type="predicted"/>